<evidence type="ECO:0000313" key="3">
    <source>
        <dbReference type="EMBL" id="SQI62034.1"/>
    </source>
</evidence>
<evidence type="ECO:0000256" key="1">
    <source>
        <dbReference type="ARBA" id="ARBA00022729"/>
    </source>
</evidence>
<dbReference type="Proteomes" id="UP000249134">
    <property type="component" value="Chromosome 1"/>
</dbReference>
<dbReference type="CDD" id="cd13547">
    <property type="entry name" value="PBP2_Fbp_like_2"/>
    <property type="match status" value="1"/>
</dbReference>
<evidence type="ECO:0000256" key="2">
    <source>
        <dbReference type="SAM" id="SignalP"/>
    </source>
</evidence>
<dbReference type="PIRSF" id="PIRSF002825">
    <property type="entry name" value="CfbpA"/>
    <property type="match status" value="1"/>
</dbReference>
<sequence length="344" mass="37283">MRKHFLFSMTCIIVLLLAACGESNTEPSNKTKAAGQPDISGELQFYTSQPDEDAQKLVSEFNKLYPDVKVSTYRSGTEEVVSKLMAEKEAGDIQADVLLVADAITFESLKKDNLLLSYQSPEAENIPETLVDPEGTYSGTKVMATALVINTNNVTSAPKDWEDLLEIEAKDKSLMASPFYSGAAAYNLGIFTRDSALGWDFYESLKDNGMTITKGNGAVLKEVASGEKSYGVVVDFIVAKAKKEGSPVELIYPSSGVPVVTEPIGIMKNTQNEAAAKAFIDFVLSEDGQKVAAELGYTPARDGIPAPEGLKTITEMTVLEADMKDLLAEKEEDKTKFGEIFGQH</sequence>
<keyword evidence="4" id="KW-1185">Reference proteome</keyword>
<dbReference type="KEGG" id="blen:NCTC4824_03556"/>
<name>A0A2X4ZNQ1_LEDLE</name>
<dbReference type="Gene3D" id="3.40.190.10">
    <property type="entry name" value="Periplasmic binding protein-like II"/>
    <property type="match status" value="2"/>
</dbReference>
<dbReference type="PANTHER" id="PTHR30006">
    <property type="entry name" value="THIAMINE-BINDING PERIPLASMIC PROTEIN-RELATED"/>
    <property type="match status" value="1"/>
</dbReference>
<dbReference type="InterPro" id="IPR006059">
    <property type="entry name" value="SBP"/>
</dbReference>
<dbReference type="SUPFAM" id="SSF53850">
    <property type="entry name" value="Periplasmic binding protein-like II"/>
    <property type="match status" value="1"/>
</dbReference>
<dbReference type="EMBL" id="LS483476">
    <property type="protein sequence ID" value="SQI62034.1"/>
    <property type="molecule type" value="Genomic_DNA"/>
</dbReference>
<dbReference type="PROSITE" id="PS51257">
    <property type="entry name" value="PROKAR_LIPOPROTEIN"/>
    <property type="match status" value="1"/>
</dbReference>
<feature type="signal peptide" evidence="2">
    <location>
        <begin position="1"/>
        <end position="18"/>
    </location>
</feature>
<proteinExistence type="predicted"/>
<dbReference type="RefSeq" id="WP_066141502.1">
    <property type="nucleotide sequence ID" value="NZ_CBCSGM010000003.1"/>
</dbReference>
<dbReference type="AlphaFoldDB" id="A0A2X4ZNQ1"/>
<evidence type="ECO:0000313" key="4">
    <source>
        <dbReference type="Proteomes" id="UP000249134"/>
    </source>
</evidence>
<feature type="chain" id="PRO_5038836882" evidence="2">
    <location>
        <begin position="19"/>
        <end position="344"/>
    </location>
</feature>
<dbReference type="InterPro" id="IPR026045">
    <property type="entry name" value="Ferric-bd"/>
</dbReference>
<protein>
    <submittedName>
        <fullName evidence="3">Family 1 extracellular solute-binding protein</fullName>
    </submittedName>
</protein>
<reference evidence="3 4" key="1">
    <citation type="submission" date="2018-06" db="EMBL/GenBank/DDBJ databases">
        <authorList>
            <consortium name="Pathogen Informatics"/>
            <person name="Doyle S."/>
        </authorList>
    </citation>
    <scope>NUCLEOTIDE SEQUENCE [LARGE SCALE GENOMIC DNA]</scope>
    <source>
        <strain evidence="3 4">NCTC4824</strain>
    </source>
</reference>
<dbReference type="Pfam" id="PF13416">
    <property type="entry name" value="SBP_bac_8"/>
    <property type="match status" value="1"/>
</dbReference>
<accession>A0A2X4ZNQ1</accession>
<gene>
    <name evidence="3" type="ORF">NCTC4824_03556</name>
</gene>
<dbReference type="STRING" id="1348624.GCA_001591545_02226"/>
<organism evidence="3 4">
    <name type="scientific">Lederbergia lenta</name>
    <name type="common">Bacillus lentus</name>
    <dbReference type="NCBI Taxonomy" id="1467"/>
    <lineage>
        <taxon>Bacteria</taxon>
        <taxon>Bacillati</taxon>
        <taxon>Bacillota</taxon>
        <taxon>Bacilli</taxon>
        <taxon>Bacillales</taxon>
        <taxon>Bacillaceae</taxon>
        <taxon>Lederbergia</taxon>
    </lineage>
</organism>
<keyword evidence="1 2" id="KW-0732">Signal</keyword>